<dbReference type="SMART" id="SM00387">
    <property type="entry name" value="HATPase_c"/>
    <property type="match status" value="1"/>
</dbReference>
<keyword evidence="3" id="KW-0597">Phosphoprotein</keyword>
<proteinExistence type="predicted"/>
<dbReference type="SUPFAM" id="SSF55874">
    <property type="entry name" value="ATPase domain of HSP90 chaperone/DNA topoisomerase II/histidine kinase"/>
    <property type="match status" value="1"/>
</dbReference>
<dbReference type="InterPro" id="IPR005467">
    <property type="entry name" value="His_kinase_dom"/>
</dbReference>
<dbReference type="AlphaFoldDB" id="A0A844GE41"/>
<dbReference type="EMBL" id="WLYX01000001">
    <property type="protein sequence ID" value="MTD33590.1"/>
    <property type="molecule type" value="Genomic_DNA"/>
</dbReference>
<dbReference type="InterPro" id="IPR036890">
    <property type="entry name" value="HATPase_C_sf"/>
</dbReference>
<feature type="domain" description="Histidine kinase" evidence="9">
    <location>
        <begin position="1"/>
        <end position="138"/>
    </location>
</feature>
<evidence type="ECO:0000256" key="1">
    <source>
        <dbReference type="ARBA" id="ARBA00000085"/>
    </source>
</evidence>
<dbReference type="Gene3D" id="3.30.565.10">
    <property type="entry name" value="Histidine kinase-like ATPase, C-terminal domain"/>
    <property type="match status" value="1"/>
</dbReference>
<keyword evidence="7" id="KW-0067">ATP-binding</keyword>
<dbReference type="GO" id="GO:0000160">
    <property type="term" value="P:phosphorelay signal transduction system"/>
    <property type="evidence" value="ECO:0007669"/>
    <property type="project" value="UniProtKB-KW"/>
</dbReference>
<accession>A0A844GE41</accession>
<evidence type="ECO:0000256" key="6">
    <source>
        <dbReference type="ARBA" id="ARBA00022777"/>
    </source>
</evidence>
<keyword evidence="6" id="KW-0418">Kinase</keyword>
<evidence type="ECO:0000256" key="3">
    <source>
        <dbReference type="ARBA" id="ARBA00022553"/>
    </source>
</evidence>
<dbReference type="EC" id="2.7.13.3" evidence="2"/>
<evidence type="ECO:0000256" key="7">
    <source>
        <dbReference type="ARBA" id="ARBA00022840"/>
    </source>
</evidence>
<dbReference type="PROSITE" id="PS50109">
    <property type="entry name" value="HIS_KIN"/>
    <property type="match status" value="1"/>
</dbReference>
<protein>
    <recommendedName>
        <fullName evidence="2">histidine kinase</fullName>
        <ecNumber evidence="2">2.7.13.3</ecNumber>
    </recommendedName>
</protein>
<comment type="catalytic activity">
    <reaction evidence="1">
        <text>ATP + protein L-histidine = ADP + protein N-phospho-L-histidine.</text>
        <dbReference type="EC" id="2.7.13.3"/>
    </reaction>
</comment>
<dbReference type="GO" id="GO:0004673">
    <property type="term" value="F:protein histidine kinase activity"/>
    <property type="evidence" value="ECO:0007669"/>
    <property type="project" value="UniProtKB-EC"/>
</dbReference>
<keyword evidence="4" id="KW-0808">Transferase</keyword>
<dbReference type="PANTHER" id="PTHR43065">
    <property type="entry name" value="SENSOR HISTIDINE KINASE"/>
    <property type="match status" value="1"/>
</dbReference>
<keyword evidence="11" id="KW-1185">Reference proteome</keyword>
<evidence type="ECO:0000256" key="8">
    <source>
        <dbReference type="ARBA" id="ARBA00023012"/>
    </source>
</evidence>
<dbReference type="GO" id="GO:0005524">
    <property type="term" value="F:ATP binding"/>
    <property type="evidence" value="ECO:0007669"/>
    <property type="project" value="UniProtKB-KW"/>
</dbReference>
<evidence type="ECO:0000313" key="10">
    <source>
        <dbReference type="EMBL" id="MTD33590.1"/>
    </source>
</evidence>
<dbReference type="Proteomes" id="UP000446658">
    <property type="component" value="Unassembled WGS sequence"/>
</dbReference>
<evidence type="ECO:0000256" key="4">
    <source>
        <dbReference type="ARBA" id="ARBA00022679"/>
    </source>
</evidence>
<evidence type="ECO:0000256" key="5">
    <source>
        <dbReference type="ARBA" id="ARBA00022741"/>
    </source>
</evidence>
<dbReference type="InterPro" id="IPR004358">
    <property type="entry name" value="Sig_transdc_His_kin-like_C"/>
</dbReference>
<dbReference type="PRINTS" id="PR00344">
    <property type="entry name" value="BCTRLSENSOR"/>
</dbReference>
<keyword evidence="8" id="KW-0902">Two-component regulatory system</keyword>
<evidence type="ECO:0000313" key="11">
    <source>
        <dbReference type="Proteomes" id="UP000446658"/>
    </source>
</evidence>
<gene>
    <name evidence="10" type="ORF">GKE73_12730</name>
</gene>
<dbReference type="Pfam" id="PF02518">
    <property type="entry name" value="HATPase_c"/>
    <property type="match status" value="1"/>
</dbReference>
<organism evidence="10 11">
    <name type="scientific">Paludibacterium denitrificans</name>
    <dbReference type="NCBI Taxonomy" id="2675226"/>
    <lineage>
        <taxon>Bacteria</taxon>
        <taxon>Pseudomonadati</taxon>
        <taxon>Pseudomonadota</taxon>
        <taxon>Betaproteobacteria</taxon>
        <taxon>Neisseriales</taxon>
        <taxon>Chromobacteriaceae</taxon>
        <taxon>Paludibacterium</taxon>
    </lineage>
</organism>
<dbReference type="PANTHER" id="PTHR43065:SF10">
    <property type="entry name" value="PEROXIDE STRESS-ACTIVATED HISTIDINE KINASE MAK3"/>
    <property type="match status" value="1"/>
</dbReference>
<comment type="caution">
    <text evidence="10">The sequence shown here is derived from an EMBL/GenBank/DDBJ whole genome shotgun (WGS) entry which is preliminary data.</text>
</comment>
<name>A0A844GE41_9NEIS</name>
<keyword evidence="5" id="KW-0547">Nucleotide-binding</keyword>
<reference evidence="10 11" key="1">
    <citation type="submission" date="2019-11" db="EMBL/GenBank/DDBJ databases">
        <title>Draft genome sequence of Paludibacterium sp. dN18-1.</title>
        <authorList>
            <person name="Im W.-T."/>
        </authorList>
    </citation>
    <scope>NUCLEOTIDE SEQUENCE [LARGE SCALE GENOMIC DNA]</scope>
    <source>
        <strain evidence="11">dN 18-1</strain>
    </source>
</reference>
<evidence type="ECO:0000259" key="9">
    <source>
        <dbReference type="PROSITE" id="PS50109"/>
    </source>
</evidence>
<sequence length="146" mass="16269">MFLAEYDFKARGIEVVQLLYTYSVPVMADSIQLEQVLLNLLSNAMDALADEPSMKRHIIVHTRREGGKAILEVRDTGRGITPEILEVLFHPFFSTKEHGMGLGLSICQTIVEQYGGLISAENILASGACFRIELPLSLNVERRHPS</sequence>
<dbReference type="InterPro" id="IPR003594">
    <property type="entry name" value="HATPase_dom"/>
</dbReference>
<evidence type="ECO:0000256" key="2">
    <source>
        <dbReference type="ARBA" id="ARBA00012438"/>
    </source>
</evidence>